<evidence type="ECO:0000256" key="8">
    <source>
        <dbReference type="SAM" id="Phobius"/>
    </source>
</evidence>
<feature type="transmembrane region" description="Helical" evidence="8">
    <location>
        <begin position="383"/>
        <end position="407"/>
    </location>
</feature>
<keyword evidence="4 8" id="KW-0812">Transmembrane</keyword>
<evidence type="ECO:0000256" key="4">
    <source>
        <dbReference type="ARBA" id="ARBA00022692"/>
    </source>
</evidence>
<feature type="transmembrane region" description="Helical" evidence="8">
    <location>
        <begin position="419"/>
        <end position="437"/>
    </location>
</feature>
<feature type="transmembrane region" description="Helical" evidence="8">
    <location>
        <begin position="319"/>
        <end position="338"/>
    </location>
</feature>
<name>A0A9P5ANT0_9HYPO</name>
<dbReference type="InterPro" id="IPR036259">
    <property type="entry name" value="MFS_trans_sf"/>
</dbReference>
<comment type="caution">
    <text evidence="10">The sequence shown here is derived from an EMBL/GenBank/DDBJ whole genome shotgun (WGS) entry which is preliminary data.</text>
</comment>
<feature type="domain" description="Major facilitator superfamily (MFS) profile" evidence="9">
    <location>
        <begin position="9"/>
        <end position="472"/>
    </location>
</feature>
<evidence type="ECO:0000259" key="9">
    <source>
        <dbReference type="PROSITE" id="PS50850"/>
    </source>
</evidence>
<dbReference type="FunFam" id="1.20.1250.20:FF:000134">
    <property type="entry name" value="MFS sugar transporter protein"/>
    <property type="match status" value="1"/>
</dbReference>
<reference evidence="10" key="1">
    <citation type="journal article" date="2017" name="Mycologia">
        <title>Fusarium algeriense, sp. nov., a novel toxigenic crown rot pathogen of durum wheat from Algeria is nested in the Fusarium burgessii species complex.</title>
        <authorList>
            <person name="Laraba I."/>
            <person name="Keddad A."/>
            <person name="Boureghda H."/>
            <person name="Abdallah N."/>
            <person name="Vaughan M.M."/>
            <person name="Proctor R.H."/>
            <person name="Busman M."/>
            <person name="O'Donnell K."/>
        </authorList>
    </citation>
    <scope>NUCLEOTIDE SEQUENCE</scope>
    <source>
        <strain evidence="10">NRRL 25174</strain>
    </source>
</reference>
<evidence type="ECO:0000313" key="11">
    <source>
        <dbReference type="Proteomes" id="UP000730481"/>
    </source>
</evidence>
<feature type="transmembrane region" description="Helical" evidence="8">
    <location>
        <begin position="100"/>
        <end position="120"/>
    </location>
</feature>
<evidence type="ECO:0000256" key="7">
    <source>
        <dbReference type="RuleBase" id="RU003346"/>
    </source>
</evidence>
<dbReference type="InterPro" id="IPR020846">
    <property type="entry name" value="MFS_dom"/>
</dbReference>
<comment type="similarity">
    <text evidence="2 7">Belongs to the major facilitator superfamily. Sugar transporter (TC 2.A.1.1) family.</text>
</comment>
<dbReference type="PROSITE" id="PS00217">
    <property type="entry name" value="SUGAR_TRANSPORT_2"/>
    <property type="match status" value="1"/>
</dbReference>
<dbReference type="InterPro" id="IPR050360">
    <property type="entry name" value="MFS_Sugar_Transporters"/>
</dbReference>
<dbReference type="PANTHER" id="PTHR48022">
    <property type="entry name" value="PLASTIDIC GLUCOSE TRANSPORTER 4"/>
    <property type="match status" value="1"/>
</dbReference>
<reference evidence="10" key="2">
    <citation type="submission" date="2020-02" db="EMBL/GenBank/DDBJ databases">
        <title>Identification and distribution of gene clusters putatively required for synthesis of sphingolipid metabolism inhibitors in phylogenetically diverse species of the filamentous fungus Fusarium.</title>
        <authorList>
            <person name="Kim H.-S."/>
            <person name="Busman M."/>
            <person name="Brown D.W."/>
            <person name="Divon H."/>
            <person name="Uhlig S."/>
            <person name="Proctor R.H."/>
        </authorList>
    </citation>
    <scope>NUCLEOTIDE SEQUENCE</scope>
    <source>
        <strain evidence="10">NRRL 25174</strain>
    </source>
</reference>
<dbReference type="EMBL" id="PVQB02000167">
    <property type="protein sequence ID" value="KAF4341933.1"/>
    <property type="molecule type" value="Genomic_DNA"/>
</dbReference>
<dbReference type="InterPro" id="IPR005829">
    <property type="entry name" value="Sugar_transporter_CS"/>
</dbReference>
<evidence type="ECO:0000256" key="1">
    <source>
        <dbReference type="ARBA" id="ARBA00004141"/>
    </source>
</evidence>
<keyword evidence="5 8" id="KW-1133">Transmembrane helix</keyword>
<feature type="transmembrane region" description="Helical" evidence="8">
    <location>
        <begin position="350"/>
        <end position="371"/>
    </location>
</feature>
<dbReference type="PRINTS" id="PR00171">
    <property type="entry name" value="SUGRTRNSPORT"/>
</dbReference>
<dbReference type="GO" id="GO:0016020">
    <property type="term" value="C:membrane"/>
    <property type="evidence" value="ECO:0007669"/>
    <property type="project" value="UniProtKB-SubCell"/>
</dbReference>
<dbReference type="OrthoDB" id="6612291at2759"/>
<protein>
    <submittedName>
        <fullName evidence="10">Sugar transporter</fullName>
    </submittedName>
</protein>
<dbReference type="InterPro" id="IPR003663">
    <property type="entry name" value="Sugar/inositol_transpt"/>
</dbReference>
<accession>A0A9P5ANT0</accession>
<sequence length="513" mass="55739">MGRWRTIAIALVVTMGGFTTGFDTGKLNIQQPNLPLKLTVYRIEGIIATTFGHQTFRIYMYGPSQASTSLAGAIVSCYNAGQAIGAPTVGYLADRFSRKYTIAFASFLAILGAALQAGAVHVGMMIVGRFIAGLACGQFLAVVPVYIAEVAKPAQRGFLVGLQGFMVAMGFCIANWAGYGGAFAVGDAQWRIPLAMQIPVPFILMFAVFLLPFSPRWLIRKGRHEEARRVLTLLHETEGETFIDQELLQIQQQIELEASAETSSWAYAIKELFSMRYLHRTLMAAFIVSQSQLSGAAVIQNFQNTFYAIVGITGRQSLLVSGIYGFMGVIGTIIYLLVVADKWPRARTLWTGSLALSVSISICMALSAIYGKAGESNLDGARASIAFIFIYSATFAIFFNSMIWVVPSELFPTFLRSKGMAFAVSSKSVVAIVLSQVTPLALAHVSWRFYALFIACNTAAAILYFFFLPETGGKTLEEIAELFGDAVAVDMHANIEKLDATSVVHAEGGEPRK</sequence>
<evidence type="ECO:0000256" key="5">
    <source>
        <dbReference type="ARBA" id="ARBA00022989"/>
    </source>
</evidence>
<feature type="transmembrane region" description="Helical" evidence="8">
    <location>
        <begin position="449"/>
        <end position="468"/>
    </location>
</feature>
<keyword evidence="6 8" id="KW-0472">Membrane</keyword>
<feature type="transmembrane region" description="Helical" evidence="8">
    <location>
        <begin position="198"/>
        <end position="219"/>
    </location>
</feature>
<dbReference type="SUPFAM" id="SSF103473">
    <property type="entry name" value="MFS general substrate transporter"/>
    <property type="match status" value="1"/>
</dbReference>
<keyword evidence="3 7" id="KW-0813">Transport</keyword>
<organism evidence="10 11">
    <name type="scientific">Fusarium beomiforme</name>
    <dbReference type="NCBI Taxonomy" id="44412"/>
    <lineage>
        <taxon>Eukaryota</taxon>
        <taxon>Fungi</taxon>
        <taxon>Dikarya</taxon>
        <taxon>Ascomycota</taxon>
        <taxon>Pezizomycotina</taxon>
        <taxon>Sordariomycetes</taxon>
        <taxon>Hypocreomycetidae</taxon>
        <taxon>Hypocreales</taxon>
        <taxon>Nectriaceae</taxon>
        <taxon>Fusarium</taxon>
        <taxon>Fusarium burgessii species complex</taxon>
    </lineage>
</organism>
<keyword evidence="10" id="KW-0762">Sugar transport</keyword>
<dbReference type="Gene3D" id="1.20.1250.20">
    <property type="entry name" value="MFS general substrate transporter like domains"/>
    <property type="match status" value="1"/>
</dbReference>
<dbReference type="Pfam" id="PF00083">
    <property type="entry name" value="Sugar_tr"/>
    <property type="match status" value="1"/>
</dbReference>
<evidence type="ECO:0000256" key="2">
    <source>
        <dbReference type="ARBA" id="ARBA00010992"/>
    </source>
</evidence>
<dbReference type="Proteomes" id="UP000730481">
    <property type="component" value="Unassembled WGS sequence"/>
</dbReference>
<gene>
    <name evidence="10" type="ORF">FBEOM_4099</name>
</gene>
<dbReference type="InterPro" id="IPR005828">
    <property type="entry name" value="MFS_sugar_transport-like"/>
</dbReference>
<dbReference type="PROSITE" id="PS50850">
    <property type="entry name" value="MFS"/>
    <property type="match status" value="1"/>
</dbReference>
<dbReference type="AlphaFoldDB" id="A0A9P5ANT0"/>
<comment type="subcellular location">
    <subcellularLocation>
        <location evidence="1">Membrane</location>
        <topology evidence="1">Multi-pass membrane protein</topology>
    </subcellularLocation>
</comment>
<evidence type="ECO:0000256" key="3">
    <source>
        <dbReference type="ARBA" id="ARBA00022448"/>
    </source>
</evidence>
<feature type="transmembrane region" description="Helical" evidence="8">
    <location>
        <begin position="126"/>
        <end position="147"/>
    </location>
</feature>
<evidence type="ECO:0000256" key="6">
    <source>
        <dbReference type="ARBA" id="ARBA00023136"/>
    </source>
</evidence>
<dbReference type="PANTHER" id="PTHR48022:SF11">
    <property type="entry name" value="MONOSACCHARIDE TRANSPORTER (HXT8), PUTATIVE (AFU_ORTHOLOGUE AFUA_2G08120)-RELATED"/>
    <property type="match status" value="1"/>
</dbReference>
<dbReference type="NCBIfam" id="TIGR00879">
    <property type="entry name" value="SP"/>
    <property type="match status" value="1"/>
</dbReference>
<proteinExistence type="inferred from homology"/>
<feature type="transmembrane region" description="Helical" evidence="8">
    <location>
        <begin position="70"/>
        <end position="93"/>
    </location>
</feature>
<evidence type="ECO:0000313" key="10">
    <source>
        <dbReference type="EMBL" id="KAF4341933.1"/>
    </source>
</evidence>
<dbReference type="GO" id="GO:0005351">
    <property type="term" value="F:carbohydrate:proton symporter activity"/>
    <property type="evidence" value="ECO:0007669"/>
    <property type="project" value="TreeGrafter"/>
</dbReference>
<feature type="transmembrane region" description="Helical" evidence="8">
    <location>
        <begin position="159"/>
        <end position="178"/>
    </location>
</feature>
<keyword evidence="11" id="KW-1185">Reference proteome</keyword>